<organism evidence="3 4">
    <name type="scientific">Tanacetum coccineum</name>
    <dbReference type="NCBI Taxonomy" id="301880"/>
    <lineage>
        <taxon>Eukaryota</taxon>
        <taxon>Viridiplantae</taxon>
        <taxon>Streptophyta</taxon>
        <taxon>Embryophyta</taxon>
        <taxon>Tracheophyta</taxon>
        <taxon>Spermatophyta</taxon>
        <taxon>Magnoliopsida</taxon>
        <taxon>eudicotyledons</taxon>
        <taxon>Gunneridae</taxon>
        <taxon>Pentapetalae</taxon>
        <taxon>asterids</taxon>
        <taxon>campanulids</taxon>
        <taxon>Asterales</taxon>
        <taxon>Asteraceae</taxon>
        <taxon>Asteroideae</taxon>
        <taxon>Anthemideae</taxon>
        <taxon>Anthemidinae</taxon>
        <taxon>Tanacetum</taxon>
    </lineage>
</organism>
<dbReference type="Pfam" id="PF13966">
    <property type="entry name" value="zf-RVT"/>
    <property type="match status" value="1"/>
</dbReference>
<evidence type="ECO:0000259" key="2">
    <source>
        <dbReference type="Pfam" id="PF13966"/>
    </source>
</evidence>
<evidence type="ECO:0000256" key="1">
    <source>
        <dbReference type="SAM" id="MobiDB-lite"/>
    </source>
</evidence>
<dbReference type="PANTHER" id="PTHR34072:SF59">
    <property type="entry name" value="CCHC-TYPE INTEGRASE"/>
    <property type="match status" value="1"/>
</dbReference>
<sequence length="1127" mass="126606">MGMATAQTCWNKNLAIKINIFSWRLIRDRLPTNFNLDLRGVDVDLTRCPVCDEAIETSQHLFVECTIASSLWSMVATWWGFVDFPKILRDLIQWGDRVTYDKPIKACFDTMALFVVLNCLVIRCVILCRGCYIPASGIRAEVTINNDRRREVKYRQSQEVLVDISERITEHGLSSEITQSSGGSSDMSEGSENSESFEDYESSGEGLCLEKQWLGCLNKQRTKEPEVVSSRREIESGVFRYVRGTGKVRAVVELSNREGGLKFGDYLRRRGVSVQLQCLEFVPSALSTVRAGVGHDRVVWQELNISSLFDTHDALLSEWALLLWYQSSGFRLLGSKLTSEDMDGEYSYDAELAAACRLRGCYRSIDSSLFIPGLGTSLTSKSPFKAWLAVYKLRVEPLAWWKAYKQAKGGDAWILTLSWADFKELFFLQFFPRAEQERLKREAAGTARSRPRNFVGSSQVDPRTYPNCMGVVSTRGIEWGPASVVNQQNSHGVMTRGLSSVMGQTGRAVVVSTNPSLSMVPSKSIGTHARVYTYPVCSTFVDVDHPGGRCFRKNFQEIPPIRDVEFNYWCYSGAGPISSSLFAWLRLSERVRRISCKSCWSEILRQEKLYAKFSKCEFWLSRVAFLGHIVSSEGITMDPAKVEAITKWPRPTSVTEVRSFLGLAGYYRRFVDGFSRLALPWAKLMRKGEMRWIKIYSDASNGKSGLCTLAAWEISSGKANVVADALSRKSVWQDDVPARNRSNTTVHHSDLRTYDSDTGGHVRSCALDMDRKLGRTTSVIEFAYNTVGMHSIECAPPLRCDTVGNAVAPICWDSSCTCEDGVISFCFLPFTLLNVQAASCGEAVDAMLPQIREQVREEYRNGASGSGGNPPPVTIHTWLERFNKQKPRTFEKAVTPVWMQKNSGRPTSMAKREMHGYSLCQGKISRSVSSSNFFPRAEQERLKRELLHCRGAGQEHSMGLTSLSLDRTYAWSILITRADKRHKSGDHISRLISRIFTGVIQRNDQSGSDSRACSVSPTVSSPHRATNSGSHKTRHHSRVDNFTLSAPQVWTYDTQESVVELAGFLANIHDTTSDVSSIHDQPIVSEFQDVFPEELSRIPPLTQMWKSNIELFPGASQSPRLFNRMAR</sequence>
<dbReference type="Proteomes" id="UP001151760">
    <property type="component" value="Unassembled WGS sequence"/>
</dbReference>
<dbReference type="InterPro" id="IPR043128">
    <property type="entry name" value="Rev_trsase/Diguanyl_cyclase"/>
</dbReference>
<dbReference type="PANTHER" id="PTHR34072">
    <property type="entry name" value="ENZYMATIC POLYPROTEIN-RELATED"/>
    <property type="match status" value="1"/>
</dbReference>
<keyword evidence="3" id="KW-0808">Transferase</keyword>
<dbReference type="GO" id="GO:0003964">
    <property type="term" value="F:RNA-directed DNA polymerase activity"/>
    <property type="evidence" value="ECO:0007669"/>
    <property type="project" value="UniProtKB-KW"/>
</dbReference>
<proteinExistence type="predicted"/>
<accession>A0ABQ5E366</accession>
<keyword evidence="3" id="KW-0548">Nucleotidyltransferase</keyword>
<dbReference type="SUPFAM" id="SSF56672">
    <property type="entry name" value="DNA/RNA polymerases"/>
    <property type="match status" value="1"/>
</dbReference>
<evidence type="ECO:0000313" key="3">
    <source>
        <dbReference type="EMBL" id="GJT45697.1"/>
    </source>
</evidence>
<keyword evidence="4" id="KW-1185">Reference proteome</keyword>
<dbReference type="Gene3D" id="3.30.70.270">
    <property type="match status" value="2"/>
</dbReference>
<evidence type="ECO:0000313" key="4">
    <source>
        <dbReference type="Proteomes" id="UP001151760"/>
    </source>
</evidence>
<feature type="compositionally biased region" description="Polar residues" evidence="1">
    <location>
        <begin position="1003"/>
        <end position="1030"/>
    </location>
</feature>
<keyword evidence="3" id="KW-0695">RNA-directed DNA polymerase</keyword>
<dbReference type="InterPro" id="IPR026960">
    <property type="entry name" value="RVT-Znf"/>
</dbReference>
<dbReference type="InterPro" id="IPR043502">
    <property type="entry name" value="DNA/RNA_pol_sf"/>
</dbReference>
<feature type="region of interest" description="Disordered" evidence="1">
    <location>
        <begin position="172"/>
        <end position="199"/>
    </location>
</feature>
<feature type="compositionally biased region" description="Low complexity" evidence="1">
    <location>
        <begin position="180"/>
        <end position="194"/>
    </location>
</feature>
<dbReference type="EMBL" id="BQNB010015923">
    <property type="protein sequence ID" value="GJT45697.1"/>
    <property type="molecule type" value="Genomic_DNA"/>
</dbReference>
<protein>
    <submittedName>
        <fullName evidence="3">Reverse transcriptase domain-containing protein</fullName>
    </submittedName>
</protein>
<feature type="domain" description="Reverse transcriptase zinc-binding" evidence="2">
    <location>
        <begin position="6"/>
        <end position="72"/>
    </location>
</feature>
<feature type="region of interest" description="Disordered" evidence="1">
    <location>
        <begin position="1003"/>
        <end position="1037"/>
    </location>
</feature>
<gene>
    <name evidence="3" type="ORF">Tco_0954412</name>
</gene>
<comment type="caution">
    <text evidence="3">The sequence shown here is derived from an EMBL/GenBank/DDBJ whole genome shotgun (WGS) entry which is preliminary data.</text>
</comment>
<reference evidence="3" key="2">
    <citation type="submission" date="2022-01" db="EMBL/GenBank/DDBJ databases">
        <authorList>
            <person name="Yamashiro T."/>
            <person name="Shiraishi A."/>
            <person name="Satake H."/>
            <person name="Nakayama K."/>
        </authorList>
    </citation>
    <scope>NUCLEOTIDE SEQUENCE</scope>
</reference>
<reference evidence="3" key="1">
    <citation type="journal article" date="2022" name="Int. J. Mol. Sci.">
        <title>Draft Genome of Tanacetum Coccineum: Genomic Comparison of Closely Related Tanacetum-Family Plants.</title>
        <authorList>
            <person name="Yamashiro T."/>
            <person name="Shiraishi A."/>
            <person name="Nakayama K."/>
            <person name="Satake H."/>
        </authorList>
    </citation>
    <scope>NUCLEOTIDE SEQUENCE</scope>
</reference>
<name>A0ABQ5E366_9ASTR</name>